<keyword evidence="2" id="KW-0479">Metal-binding</keyword>
<comment type="similarity">
    <text evidence="1">Belongs to the cytochrome P450 family.</text>
</comment>
<dbReference type="Proteomes" id="UP000237105">
    <property type="component" value="Unassembled WGS sequence"/>
</dbReference>
<dbReference type="GO" id="GO:0016705">
    <property type="term" value="F:oxidoreductase activity, acting on paired donors, with incorporation or reduction of molecular oxygen"/>
    <property type="evidence" value="ECO:0007669"/>
    <property type="project" value="InterPro"/>
</dbReference>
<dbReference type="InterPro" id="IPR036396">
    <property type="entry name" value="Cyt_P450_sf"/>
</dbReference>
<dbReference type="AlphaFoldDB" id="A0A2P5C3V1"/>
<evidence type="ECO:0000256" key="3">
    <source>
        <dbReference type="ARBA" id="ARBA00023004"/>
    </source>
</evidence>
<sequence length="130" mass="14735">MNSFFVSAFLLLLPILLFFIPKSFDKKLNLPPSPPRLPIIGNLHQLEKLPYRSLEVLSKKYGLLMLLNLGQVPTLVVSSPNLVGEIMNNHNVIFSNRPQTTATKILLYDNNIIGFAPYGECWRQARKICP</sequence>
<evidence type="ECO:0000313" key="6">
    <source>
        <dbReference type="Proteomes" id="UP000237105"/>
    </source>
</evidence>
<dbReference type="STRING" id="3476.A0A2P5C3V1"/>
<keyword evidence="6" id="KW-1185">Reference proteome</keyword>
<name>A0A2P5C3V1_PARAD</name>
<dbReference type="PANTHER" id="PTHR47955:SF15">
    <property type="entry name" value="CYTOCHROME P450 71A2-LIKE"/>
    <property type="match status" value="1"/>
</dbReference>
<comment type="caution">
    <text evidence="5">The sequence shown here is derived from an EMBL/GenBank/DDBJ whole genome shotgun (WGS) entry which is preliminary data.</text>
</comment>
<reference evidence="6" key="1">
    <citation type="submission" date="2016-06" db="EMBL/GenBank/DDBJ databases">
        <title>Parallel loss of symbiosis genes in relatives of nitrogen-fixing non-legume Parasponia.</title>
        <authorList>
            <person name="Van Velzen R."/>
            <person name="Holmer R."/>
            <person name="Bu F."/>
            <person name="Rutten L."/>
            <person name="Van Zeijl A."/>
            <person name="Liu W."/>
            <person name="Santuari L."/>
            <person name="Cao Q."/>
            <person name="Sharma T."/>
            <person name="Shen D."/>
            <person name="Roswanjaya Y."/>
            <person name="Wardhani T."/>
            <person name="Kalhor M.S."/>
            <person name="Jansen J."/>
            <person name="Van den Hoogen J."/>
            <person name="Gungor B."/>
            <person name="Hartog M."/>
            <person name="Hontelez J."/>
            <person name="Verver J."/>
            <person name="Yang W.-C."/>
            <person name="Schijlen E."/>
            <person name="Repin R."/>
            <person name="Schilthuizen M."/>
            <person name="Schranz E."/>
            <person name="Heidstra R."/>
            <person name="Miyata K."/>
            <person name="Fedorova E."/>
            <person name="Kohlen W."/>
            <person name="Bisseling T."/>
            <person name="Smit S."/>
            <person name="Geurts R."/>
        </authorList>
    </citation>
    <scope>NUCLEOTIDE SEQUENCE [LARGE SCALE GENOMIC DNA]</scope>
    <source>
        <strain evidence="6">cv. WU1-14</strain>
    </source>
</reference>
<protein>
    <submittedName>
        <fullName evidence="5">Cytochrome P</fullName>
    </submittedName>
</protein>
<dbReference type="GO" id="GO:0020037">
    <property type="term" value="F:heme binding"/>
    <property type="evidence" value="ECO:0007669"/>
    <property type="project" value="InterPro"/>
</dbReference>
<feature type="chain" id="PRO_5015157391" evidence="4">
    <location>
        <begin position="26"/>
        <end position="130"/>
    </location>
</feature>
<dbReference type="SUPFAM" id="SSF48264">
    <property type="entry name" value="Cytochrome P450"/>
    <property type="match status" value="1"/>
</dbReference>
<gene>
    <name evidence="5" type="ORF">PanWU01x14_185520</name>
</gene>
<evidence type="ECO:0000256" key="1">
    <source>
        <dbReference type="ARBA" id="ARBA00010617"/>
    </source>
</evidence>
<feature type="signal peptide" evidence="4">
    <location>
        <begin position="1"/>
        <end position="25"/>
    </location>
</feature>
<proteinExistence type="inferred from homology"/>
<evidence type="ECO:0000256" key="2">
    <source>
        <dbReference type="ARBA" id="ARBA00022723"/>
    </source>
</evidence>
<evidence type="ECO:0000256" key="4">
    <source>
        <dbReference type="SAM" id="SignalP"/>
    </source>
</evidence>
<dbReference type="GO" id="GO:0005506">
    <property type="term" value="F:iron ion binding"/>
    <property type="evidence" value="ECO:0007669"/>
    <property type="project" value="InterPro"/>
</dbReference>
<dbReference type="PANTHER" id="PTHR47955">
    <property type="entry name" value="CYTOCHROME P450 FAMILY 71 PROTEIN"/>
    <property type="match status" value="1"/>
</dbReference>
<keyword evidence="4" id="KW-0732">Signal</keyword>
<dbReference type="Gene3D" id="1.10.630.10">
    <property type="entry name" value="Cytochrome P450"/>
    <property type="match status" value="1"/>
</dbReference>
<evidence type="ECO:0000313" key="5">
    <source>
        <dbReference type="EMBL" id="PON55743.1"/>
    </source>
</evidence>
<organism evidence="5 6">
    <name type="scientific">Parasponia andersonii</name>
    <name type="common">Sponia andersonii</name>
    <dbReference type="NCBI Taxonomy" id="3476"/>
    <lineage>
        <taxon>Eukaryota</taxon>
        <taxon>Viridiplantae</taxon>
        <taxon>Streptophyta</taxon>
        <taxon>Embryophyta</taxon>
        <taxon>Tracheophyta</taxon>
        <taxon>Spermatophyta</taxon>
        <taxon>Magnoliopsida</taxon>
        <taxon>eudicotyledons</taxon>
        <taxon>Gunneridae</taxon>
        <taxon>Pentapetalae</taxon>
        <taxon>rosids</taxon>
        <taxon>fabids</taxon>
        <taxon>Rosales</taxon>
        <taxon>Cannabaceae</taxon>
        <taxon>Parasponia</taxon>
    </lineage>
</organism>
<dbReference type="GO" id="GO:0004497">
    <property type="term" value="F:monooxygenase activity"/>
    <property type="evidence" value="ECO:0007669"/>
    <property type="project" value="InterPro"/>
</dbReference>
<accession>A0A2P5C3V1</accession>
<dbReference type="InterPro" id="IPR001128">
    <property type="entry name" value="Cyt_P450"/>
</dbReference>
<dbReference type="Pfam" id="PF00067">
    <property type="entry name" value="p450"/>
    <property type="match status" value="1"/>
</dbReference>
<dbReference type="EMBL" id="JXTB01000179">
    <property type="protein sequence ID" value="PON55743.1"/>
    <property type="molecule type" value="Genomic_DNA"/>
</dbReference>
<dbReference type="OrthoDB" id="1194386at2759"/>
<keyword evidence="3" id="KW-0408">Iron</keyword>